<sequence length="99" mass="10533">MSSVSSGEWHRNAACATSDPETFFPLSYCHEDQVRPARRICGRCPVRTACLVDVMATENPARRWGIYGGTTPAERAALRRAGLTVTPAPTAPSVGGDAA</sequence>
<feature type="domain" description="4Fe-4S Wbl-type" evidence="12">
    <location>
        <begin position="14"/>
        <end position="77"/>
    </location>
</feature>
<dbReference type="Proteomes" id="UP000295560">
    <property type="component" value="Unassembled WGS sequence"/>
</dbReference>
<dbReference type="PANTHER" id="PTHR38839">
    <property type="entry name" value="TRANSCRIPTIONAL REGULATOR WHID-RELATED"/>
    <property type="match status" value="1"/>
</dbReference>
<proteinExistence type="inferred from homology"/>
<evidence type="ECO:0000256" key="5">
    <source>
        <dbReference type="ARBA" id="ARBA00022723"/>
    </source>
</evidence>
<dbReference type="GO" id="GO:0047134">
    <property type="term" value="F:protein-disulfide reductase [NAD(P)H] activity"/>
    <property type="evidence" value="ECO:0007669"/>
    <property type="project" value="TreeGrafter"/>
</dbReference>
<evidence type="ECO:0000256" key="7">
    <source>
        <dbReference type="ARBA" id="ARBA00023014"/>
    </source>
</evidence>
<evidence type="ECO:0000256" key="10">
    <source>
        <dbReference type="ARBA" id="ARBA00023157"/>
    </source>
</evidence>
<keyword evidence="8" id="KW-0805">Transcription regulation</keyword>
<evidence type="ECO:0000256" key="6">
    <source>
        <dbReference type="ARBA" id="ARBA00023004"/>
    </source>
</evidence>
<dbReference type="GO" id="GO:0051539">
    <property type="term" value="F:4 iron, 4 sulfur cluster binding"/>
    <property type="evidence" value="ECO:0007669"/>
    <property type="project" value="UniProtKB-KW"/>
</dbReference>
<evidence type="ECO:0000259" key="12">
    <source>
        <dbReference type="PROSITE" id="PS51674"/>
    </source>
</evidence>
<comment type="caution">
    <text evidence="13">The sequence shown here is derived from an EMBL/GenBank/DDBJ whole genome shotgun (WGS) entry which is preliminary data.</text>
</comment>
<dbReference type="InterPro" id="IPR003482">
    <property type="entry name" value="Whib"/>
</dbReference>
<keyword evidence="14" id="KW-1185">Reference proteome</keyword>
<name>A0A4R1HLW8_PSEEN</name>
<organism evidence="13 14">
    <name type="scientific">Pseudonocardia endophytica</name>
    <dbReference type="NCBI Taxonomy" id="401976"/>
    <lineage>
        <taxon>Bacteria</taxon>
        <taxon>Bacillati</taxon>
        <taxon>Actinomycetota</taxon>
        <taxon>Actinomycetes</taxon>
        <taxon>Pseudonocardiales</taxon>
        <taxon>Pseudonocardiaceae</taxon>
        <taxon>Pseudonocardia</taxon>
    </lineage>
</organism>
<dbReference type="GO" id="GO:0005737">
    <property type="term" value="C:cytoplasm"/>
    <property type="evidence" value="ECO:0007669"/>
    <property type="project" value="UniProtKB-SubCell"/>
</dbReference>
<dbReference type="EMBL" id="SMFZ01000002">
    <property type="protein sequence ID" value="TCK20629.1"/>
    <property type="molecule type" value="Genomic_DNA"/>
</dbReference>
<reference evidence="13 14" key="1">
    <citation type="submission" date="2019-03" db="EMBL/GenBank/DDBJ databases">
        <title>Sequencing the genomes of 1000 actinobacteria strains.</title>
        <authorList>
            <person name="Klenk H.-P."/>
        </authorList>
    </citation>
    <scope>NUCLEOTIDE SEQUENCE [LARGE SCALE GENOMIC DNA]</scope>
    <source>
        <strain evidence="13 14">DSM 44969</strain>
    </source>
</reference>
<keyword evidence="11" id="KW-0804">Transcription</keyword>
<dbReference type="GO" id="GO:0045454">
    <property type="term" value="P:cell redox homeostasis"/>
    <property type="evidence" value="ECO:0007669"/>
    <property type="project" value="TreeGrafter"/>
</dbReference>
<protein>
    <submittedName>
        <fullName evidence="13">WhiB family redox-sensing transcriptional regulator</fullName>
    </submittedName>
</protein>
<keyword evidence="5" id="KW-0479">Metal-binding</keyword>
<comment type="similarity">
    <text evidence="3">Belongs to the WhiB family.</text>
</comment>
<accession>A0A4R1HLW8</accession>
<dbReference type="PROSITE" id="PS51674">
    <property type="entry name" value="4FE4S_WBL"/>
    <property type="match status" value="1"/>
</dbReference>
<evidence type="ECO:0000256" key="8">
    <source>
        <dbReference type="ARBA" id="ARBA00023015"/>
    </source>
</evidence>
<keyword evidence="10" id="KW-1015">Disulfide bond</keyword>
<evidence type="ECO:0000313" key="14">
    <source>
        <dbReference type="Proteomes" id="UP000295560"/>
    </source>
</evidence>
<dbReference type="AlphaFoldDB" id="A0A4R1HLW8"/>
<evidence type="ECO:0000256" key="11">
    <source>
        <dbReference type="ARBA" id="ARBA00023163"/>
    </source>
</evidence>
<comment type="cofactor">
    <cofactor evidence="1">
        <name>[4Fe-4S] cluster</name>
        <dbReference type="ChEBI" id="CHEBI:49883"/>
    </cofactor>
</comment>
<evidence type="ECO:0000256" key="1">
    <source>
        <dbReference type="ARBA" id="ARBA00001966"/>
    </source>
</evidence>
<dbReference type="GO" id="GO:0046872">
    <property type="term" value="F:metal ion binding"/>
    <property type="evidence" value="ECO:0007669"/>
    <property type="project" value="UniProtKB-KW"/>
</dbReference>
<comment type="subcellular location">
    <subcellularLocation>
        <location evidence="2">Cytoplasm</location>
    </subcellularLocation>
</comment>
<keyword evidence="4" id="KW-0004">4Fe-4S</keyword>
<dbReference type="GO" id="GO:0003677">
    <property type="term" value="F:DNA binding"/>
    <property type="evidence" value="ECO:0007669"/>
    <property type="project" value="UniProtKB-KW"/>
</dbReference>
<evidence type="ECO:0000256" key="3">
    <source>
        <dbReference type="ARBA" id="ARBA00006597"/>
    </source>
</evidence>
<evidence type="ECO:0000256" key="2">
    <source>
        <dbReference type="ARBA" id="ARBA00004496"/>
    </source>
</evidence>
<evidence type="ECO:0000313" key="13">
    <source>
        <dbReference type="EMBL" id="TCK20629.1"/>
    </source>
</evidence>
<evidence type="ECO:0000256" key="4">
    <source>
        <dbReference type="ARBA" id="ARBA00022485"/>
    </source>
</evidence>
<dbReference type="InterPro" id="IPR034768">
    <property type="entry name" value="4FE4S_WBL"/>
</dbReference>
<dbReference type="Pfam" id="PF02467">
    <property type="entry name" value="Whib"/>
    <property type="match status" value="1"/>
</dbReference>
<evidence type="ECO:0000256" key="9">
    <source>
        <dbReference type="ARBA" id="ARBA00023125"/>
    </source>
</evidence>
<keyword evidence="6" id="KW-0408">Iron</keyword>
<keyword evidence="7" id="KW-0411">Iron-sulfur</keyword>
<keyword evidence="9" id="KW-0238">DNA-binding</keyword>
<gene>
    <name evidence="13" type="ORF">EV378_4590</name>
</gene>
<dbReference type="GO" id="GO:0045892">
    <property type="term" value="P:negative regulation of DNA-templated transcription"/>
    <property type="evidence" value="ECO:0007669"/>
    <property type="project" value="TreeGrafter"/>
</dbReference>